<evidence type="ECO:0008006" key="6">
    <source>
        <dbReference type="Google" id="ProtNLM"/>
    </source>
</evidence>
<feature type="region of interest" description="Disordered" evidence="1">
    <location>
        <begin position="46"/>
        <end position="77"/>
    </location>
</feature>
<keyword evidence="2" id="KW-0472">Membrane</keyword>
<dbReference type="OrthoDB" id="278402at2759"/>
<evidence type="ECO:0000256" key="3">
    <source>
        <dbReference type="SAM" id="SignalP"/>
    </source>
</evidence>
<feature type="region of interest" description="Disordered" evidence="1">
    <location>
        <begin position="422"/>
        <end position="442"/>
    </location>
</feature>
<feature type="chain" id="PRO_5018543151" description="Trans-sialidase" evidence="3">
    <location>
        <begin position="33"/>
        <end position="442"/>
    </location>
</feature>
<sequence length="442" mass="48588">MTHTVANRMPLVGLLLPLLFLWGCVAPRAAVAEVLALAISSSSENCEGEVGTPITRRQPDTYTDYTSDNSTPTSHSRRFVNDSERVINGPRHDVVRGVAYATRKVSGTGIAVSPVALAEYNVTSSALIPPVVTPPTVGQLQRGPLMVTLSHAENTTLLPNLKIQLLITYLPSLSTPWAIGALPPVPPDGEWQLYNGKGVLLGKPGTYIVRARTQDASVNPNKYSPQASFLYRLQPPLMYDVSTECCDDPRRPVVGHVFTVWLSATLWPSFLFLSISAKGCENERHILDDTGKVQAGWRQVAFPFVTYTEPQPRVFVCVKEHGSSGYVLVPRRISAADRNNGVENWFAVSPRTHGEKSEFERDKALTRPSHRQYPTIPAPGSTVYESTHREMGWVLFMAGSTVLLVGTLCLRGRHIRGRLYEGNSRLSGRPTPTDDAQCVTFN</sequence>
<feature type="signal peptide" evidence="3">
    <location>
        <begin position="1"/>
        <end position="32"/>
    </location>
</feature>
<dbReference type="EMBL" id="MKGL01000084">
    <property type="protein sequence ID" value="RNF07556.1"/>
    <property type="molecule type" value="Genomic_DNA"/>
</dbReference>
<evidence type="ECO:0000256" key="1">
    <source>
        <dbReference type="SAM" id="MobiDB-lite"/>
    </source>
</evidence>
<feature type="compositionally biased region" description="Low complexity" evidence="1">
    <location>
        <begin position="60"/>
        <end position="74"/>
    </location>
</feature>
<keyword evidence="2" id="KW-1133">Transmembrane helix</keyword>
<dbReference type="GeneID" id="40327233"/>
<keyword evidence="2" id="KW-0812">Transmembrane</keyword>
<name>A0A3R7MKP5_TRYRA</name>
<protein>
    <recommendedName>
        <fullName evidence="6">Trans-sialidase</fullName>
    </recommendedName>
</protein>
<evidence type="ECO:0000313" key="5">
    <source>
        <dbReference type="Proteomes" id="UP000283634"/>
    </source>
</evidence>
<dbReference type="RefSeq" id="XP_029239902.1">
    <property type="nucleotide sequence ID" value="XM_029380276.1"/>
</dbReference>
<comment type="caution">
    <text evidence="4">The sequence shown here is derived from an EMBL/GenBank/DDBJ whole genome shotgun (WGS) entry which is preliminary data.</text>
</comment>
<reference evidence="4 5" key="1">
    <citation type="journal article" date="2018" name="BMC Genomics">
        <title>Genomic comparison of Trypanosoma conorhini and Trypanosoma rangeli to Trypanosoma cruzi strains of high and low virulence.</title>
        <authorList>
            <person name="Bradwell K.R."/>
            <person name="Koparde V.N."/>
            <person name="Matveyev A.V."/>
            <person name="Serrano M.G."/>
            <person name="Alves J.M."/>
            <person name="Parikh H."/>
            <person name="Huang B."/>
            <person name="Lee V."/>
            <person name="Espinosa-Alvarez O."/>
            <person name="Ortiz P.A."/>
            <person name="Costa-Martins A.G."/>
            <person name="Teixeira M.M."/>
            <person name="Buck G.A."/>
        </authorList>
    </citation>
    <scope>NUCLEOTIDE SEQUENCE [LARGE SCALE GENOMIC DNA]</scope>
    <source>
        <strain evidence="4 5">AM80</strain>
    </source>
</reference>
<evidence type="ECO:0000256" key="2">
    <source>
        <dbReference type="SAM" id="Phobius"/>
    </source>
</evidence>
<accession>A0A3R7MKP5</accession>
<feature type="transmembrane region" description="Helical" evidence="2">
    <location>
        <begin position="391"/>
        <end position="410"/>
    </location>
</feature>
<gene>
    <name evidence="4" type="ORF">TraAM80_03300</name>
</gene>
<keyword evidence="3" id="KW-0732">Signal</keyword>
<dbReference type="Proteomes" id="UP000283634">
    <property type="component" value="Unassembled WGS sequence"/>
</dbReference>
<dbReference type="AlphaFoldDB" id="A0A3R7MKP5"/>
<keyword evidence="5" id="KW-1185">Reference proteome</keyword>
<proteinExistence type="predicted"/>
<organism evidence="4 5">
    <name type="scientific">Trypanosoma rangeli</name>
    <dbReference type="NCBI Taxonomy" id="5698"/>
    <lineage>
        <taxon>Eukaryota</taxon>
        <taxon>Discoba</taxon>
        <taxon>Euglenozoa</taxon>
        <taxon>Kinetoplastea</taxon>
        <taxon>Metakinetoplastina</taxon>
        <taxon>Trypanosomatida</taxon>
        <taxon>Trypanosomatidae</taxon>
        <taxon>Trypanosoma</taxon>
        <taxon>Herpetosoma</taxon>
    </lineage>
</organism>
<evidence type="ECO:0000313" key="4">
    <source>
        <dbReference type="EMBL" id="RNF07556.1"/>
    </source>
</evidence>